<dbReference type="Proteomes" id="UP000007842">
    <property type="component" value="Chromosome"/>
</dbReference>
<dbReference type="OrthoDB" id="9810066at2"/>
<keyword evidence="2" id="KW-0378">Hydrolase</keyword>
<sequence length="438" mass="45960">MLFNDRAGAGRRLAERLRPLRAENPVVLGLPRGGIPVAYQVARELQAPLDVIVVRKLGVPYQPELAFGAIGEGGARVVHEDIVRRGGLAPRDIAAVEESEQAELARRAERYRAGRERVPLTGRTAVVVDDGVATGATAAAACQVARAQGASRVVLAVPVAATGAVDELRSQVDDLVCVFTPAVFFAVGEWYRDFAQTTDEEVTALLRRAAEHPRRPDAPGTPVLPLGEVAVPVDDVRLTGDLRVPEGARLVVMFAHGAGSSRRSPRNRAVADALADAGLGTLLFDLLTPREAADRDNVFDIPLLARRLTGATDWLRGLPGGEHLAVGYFGASTGAAAALTAAAGDPRTAAVVCRGGRPDLTGDDLLARVQAPTLLVVGGADTVVLELNRRAQQSLTCPSRLEIVPGATHLFEEPGALETVAALARGWFTAHPAGTGAP</sequence>
<gene>
    <name evidence="4" type="ordered locus">SCATT_02400</name>
</gene>
<dbReference type="Gene3D" id="3.30.1310.20">
    <property type="entry name" value="PRTase-like"/>
    <property type="match status" value="1"/>
</dbReference>
<dbReference type="EMBL" id="CP003219">
    <property type="protein sequence ID" value="AEW92611.1"/>
    <property type="molecule type" value="Genomic_DNA"/>
</dbReference>
<evidence type="ECO:0000259" key="3">
    <source>
        <dbReference type="Pfam" id="PF00156"/>
    </source>
</evidence>
<dbReference type="PATRIC" id="fig|1003195.11.peg.1874"/>
<dbReference type="PANTHER" id="PTHR22946">
    <property type="entry name" value="DIENELACTONE HYDROLASE DOMAIN-CONTAINING PROTEIN-RELATED"/>
    <property type="match status" value="1"/>
</dbReference>
<name>F8K466_STREN</name>
<dbReference type="ESTHER" id="stren-f8k466">
    <property type="family name" value="DLH-S"/>
</dbReference>
<dbReference type="AlphaFoldDB" id="F8K466"/>
<dbReference type="Pfam" id="PF00156">
    <property type="entry name" value="Pribosyltran"/>
    <property type="match status" value="1"/>
</dbReference>
<dbReference type="GO" id="GO:0052689">
    <property type="term" value="F:carboxylic ester hydrolase activity"/>
    <property type="evidence" value="ECO:0007669"/>
    <property type="project" value="UniProtKB-ARBA"/>
</dbReference>
<keyword evidence="5" id="KW-1185">Reference proteome</keyword>
<dbReference type="RefSeq" id="WP_014141003.1">
    <property type="nucleotide sequence ID" value="NC_016111.1"/>
</dbReference>
<accession>F8K466</accession>
<feature type="domain" description="Phosphoribosyltransferase" evidence="3">
    <location>
        <begin position="11"/>
        <end position="172"/>
    </location>
</feature>
<dbReference type="CDD" id="cd06223">
    <property type="entry name" value="PRTases_typeI"/>
    <property type="match status" value="1"/>
</dbReference>
<protein>
    <submittedName>
        <fullName evidence="4">Phosphoribosyltransferase</fullName>
    </submittedName>
</protein>
<keyword evidence="4" id="KW-0808">Transferase</keyword>
<dbReference type="KEGG" id="sct:SCAT_0227"/>
<organism evidence="4 5">
    <name type="scientific">Streptantibioticus cattleyicolor (strain ATCC 35852 / DSM 46488 / JCM 4925 / NBRC 14057 / NRRL 8057)</name>
    <name type="common">Streptomyces cattleya</name>
    <dbReference type="NCBI Taxonomy" id="1003195"/>
    <lineage>
        <taxon>Bacteria</taxon>
        <taxon>Bacillati</taxon>
        <taxon>Actinomycetota</taxon>
        <taxon>Actinomycetes</taxon>
        <taxon>Kitasatosporales</taxon>
        <taxon>Streptomycetaceae</taxon>
        <taxon>Streptantibioticus</taxon>
    </lineage>
</organism>
<dbReference type="InterPro" id="IPR029057">
    <property type="entry name" value="PRTase-like"/>
</dbReference>
<dbReference type="eggNOG" id="COG1926">
    <property type="taxonomic scope" value="Bacteria"/>
</dbReference>
<dbReference type="GO" id="GO:0016757">
    <property type="term" value="F:glycosyltransferase activity"/>
    <property type="evidence" value="ECO:0007669"/>
    <property type="project" value="UniProtKB-KW"/>
</dbReference>
<evidence type="ECO:0000256" key="2">
    <source>
        <dbReference type="ARBA" id="ARBA00022801"/>
    </source>
</evidence>
<dbReference type="STRING" id="1003195.SCATT_02400"/>
<dbReference type="InterPro" id="IPR000836">
    <property type="entry name" value="PRTase_dom"/>
</dbReference>
<proteinExistence type="inferred from homology"/>
<dbReference type="Gene3D" id="3.40.50.1820">
    <property type="entry name" value="alpha/beta hydrolase"/>
    <property type="match status" value="1"/>
</dbReference>
<dbReference type="SUPFAM" id="SSF53271">
    <property type="entry name" value="PRTase-like"/>
    <property type="match status" value="1"/>
</dbReference>
<dbReference type="Gene3D" id="3.40.50.2020">
    <property type="match status" value="1"/>
</dbReference>
<dbReference type="PANTHER" id="PTHR22946:SF9">
    <property type="entry name" value="POLYKETIDE TRANSFERASE AF380"/>
    <property type="match status" value="1"/>
</dbReference>
<reference evidence="5" key="1">
    <citation type="submission" date="2011-12" db="EMBL/GenBank/DDBJ databases">
        <title>Complete genome sequence of Streptomyces cattleya strain DSM 46488.</title>
        <authorList>
            <person name="Ou H.-Y."/>
            <person name="Li P."/>
            <person name="Zhao C."/>
            <person name="O'Hagan D."/>
            <person name="Deng Z."/>
        </authorList>
    </citation>
    <scope>NUCLEOTIDE SEQUENCE [LARGE SCALE GENOMIC DNA]</scope>
    <source>
        <strain evidence="5">ATCC 35852 / DSM 46488 / JCM 4925 / NBRC 14057 / NRRL 8057</strain>
    </source>
</reference>
<evidence type="ECO:0000256" key="1">
    <source>
        <dbReference type="ARBA" id="ARBA00008645"/>
    </source>
</evidence>
<dbReference type="InterPro" id="IPR029058">
    <property type="entry name" value="AB_hydrolase_fold"/>
</dbReference>
<comment type="similarity">
    <text evidence="1">Belongs to the AB hydrolase superfamily.</text>
</comment>
<dbReference type="InterPro" id="IPR050261">
    <property type="entry name" value="FrsA_esterase"/>
</dbReference>
<dbReference type="KEGG" id="scy:SCATT_02400"/>
<evidence type="ECO:0000313" key="4">
    <source>
        <dbReference type="EMBL" id="AEW92611.1"/>
    </source>
</evidence>
<evidence type="ECO:0000313" key="5">
    <source>
        <dbReference type="Proteomes" id="UP000007842"/>
    </source>
</evidence>
<accession>G8WMP2</accession>
<dbReference type="SUPFAM" id="SSF53474">
    <property type="entry name" value="alpha/beta-Hydrolases"/>
    <property type="match status" value="1"/>
</dbReference>
<dbReference type="HOGENOM" id="CLU_050038_0_0_11"/>
<keyword evidence="4" id="KW-0328">Glycosyltransferase</keyword>